<dbReference type="EMBL" id="KU230356">
    <property type="protein sequence ID" value="ALY07592.1"/>
    <property type="molecule type" value="Genomic_DNA"/>
</dbReference>
<proteinExistence type="predicted"/>
<feature type="compositionally biased region" description="Low complexity" evidence="1">
    <location>
        <begin position="300"/>
        <end position="310"/>
    </location>
</feature>
<evidence type="ECO:0000313" key="3">
    <source>
        <dbReference type="Proteomes" id="UP000225722"/>
    </source>
</evidence>
<feature type="region of interest" description="Disordered" evidence="1">
    <location>
        <begin position="300"/>
        <end position="322"/>
    </location>
</feature>
<evidence type="ECO:0000256" key="1">
    <source>
        <dbReference type="SAM" id="MobiDB-lite"/>
    </source>
</evidence>
<organism evidence="2 3">
    <name type="scientific">Nodularia phage vB_NpeS-2AV2</name>
    <dbReference type="NCBI Taxonomy" id="1777122"/>
    <lineage>
        <taxon>Viruses</taxon>
        <taxon>Duplodnaviria</taxon>
        <taxon>Heunggongvirae</taxon>
        <taxon>Uroviricota</taxon>
        <taxon>Caudoviricetes</taxon>
        <taxon>Ravarandavirus</taxon>
        <taxon>Ravarandavirus rv2AV2</taxon>
    </lineage>
</organism>
<sequence length="940" mass="104170">MLYYSQDKQTQHKYMNSFQDLLAQRKAQVKAMEAIAPSMEVIQNEMLSIEDVIDPIILKDVKDCLIEDIRFLGSQSGKGQAVETLISNEILPTAFSYGLDVPTEGGADVEEEDNLPTHTQYEPDGNIPHIYNDGKYELTDKDNNLLAVGDATNFPEVPTEQEVTLETTEITPETVVGTNPQIDAANNTRNAGLLDVVTTGLVPTNRPRTVFDTQPKDITIGCHVYDKNTYETGIVVECPHEDAKDETDKNGHYLVNTGQPYVWVSLDGTDNIVAVFVNALQLLVDQTIVEASTVQVESSNTPTITSTNLTTEEDKPTKRNKRRTQKQFDCLVNKLSEELPRVQTIWEFEELKTQIEEFTGDGKYTLPDDLLEDFNKEVEYWSNKADQNIEDTEAVQIEISPSIAAEPEQEITEALQNTQVDESQPELNVEQAFISRLTSNLSETGSGDLWEEIRQHYGSVSAIPEMIAEAFSKFYDELQARLSDDDDGEELEIYEGYIPEEEELATEEPQAPEVAATVEQTSERTVEDKNLEWQEAIASAKETDLAAWDVWVTNQLNDRNPEILPATYQALQSAKAKFTPVIEKPESVAVTAPATKYSADEAANLNKIWLESAEKVASSESYTKEDVDYIWAAIRVSDIDRTLLSMQLINKLTFLQNNVPAPKAVETVAPVKEAQAAVVEQVEVTPQPVATVAETPVQETQPEPTKPAFSLFGGIKIQKSIAEVASDETSNEPEQVTEKVARESITPNFVATVNPQPQQQPTATNETAKTAVNFNMANFGGGGIKRSSATVATELSETEGNTAPVFEGIRVTQNVKFQAYPAGSGTEPIARDSREYIIPVGTLGLHPKTDSLFVVVTWEEALDNNAAIKETLDIESTKDNFTVIPVKFTEPTPQCYLPLPPEECCVIDAAEFERIRSIQQKWIDALSNGKAPFDDDDVPF</sequence>
<protein>
    <submittedName>
        <fullName evidence="2">Uncharacterized protein</fullName>
    </submittedName>
</protein>
<name>A0A1L2BX33_9CAUD</name>
<dbReference type="Proteomes" id="UP000225722">
    <property type="component" value="Segment"/>
</dbReference>
<evidence type="ECO:0000313" key="2">
    <source>
        <dbReference type="EMBL" id="ALY07592.1"/>
    </source>
</evidence>
<gene>
    <name evidence="2" type="ORF">2AV2_140</name>
</gene>
<keyword evidence="3" id="KW-1185">Reference proteome</keyword>
<accession>A0A1L2BX33</accession>
<reference evidence="3" key="1">
    <citation type="submission" date="2015-12" db="EMBL/GenBank/DDBJ databases">
        <authorList>
            <person name="Sencilo A."/>
            <person name="Bamford D.H."/>
            <person name="Roine E."/>
        </authorList>
    </citation>
    <scope>NUCLEOTIDE SEQUENCE [LARGE SCALE GENOMIC DNA]</scope>
</reference>